<dbReference type="Proteomes" id="UP000008144">
    <property type="component" value="Chromosome 4"/>
</dbReference>
<name>H2Y096_CIOIN</name>
<dbReference type="InParanoid" id="H2Y096"/>
<dbReference type="AlphaFoldDB" id="H2Y096"/>
<evidence type="ECO:0000313" key="1">
    <source>
        <dbReference type="Ensembl" id="ENSCINP00000035330.1"/>
    </source>
</evidence>
<protein>
    <submittedName>
        <fullName evidence="1">Uncharacterized protein</fullName>
    </submittedName>
</protein>
<reference evidence="2" key="1">
    <citation type="journal article" date="2002" name="Science">
        <title>The draft genome of Ciona intestinalis: insights into chordate and vertebrate origins.</title>
        <authorList>
            <person name="Dehal P."/>
            <person name="Satou Y."/>
            <person name="Campbell R.K."/>
            <person name="Chapman J."/>
            <person name="Degnan B."/>
            <person name="De Tomaso A."/>
            <person name="Davidson B."/>
            <person name="Di Gregorio A."/>
            <person name="Gelpke M."/>
            <person name="Goodstein D.M."/>
            <person name="Harafuji N."/>
            <person name="Hastings K.E."/>
            <person name="Ho I."/>
            <person name="Hotta K."/>
            <person name="Huang W."/>
            <person name="Kawashima T."/>
            <person name="Lemaire P."/>
            <person name="Martinez D."/>
            <person name="Meinertzhagen I.A."/>
            <person name="Necula S."/>
            <person name="Nonaka M."/>
            <person name="Putnam N."/>
            <person name="Rash S."/>
            <person name="Saiga H."/>
            <person name="Satake M."/>
            <person name="Terry A."/>
            <person name="Yamada L."/>
            <person name="Wang H.G."/>
            <person name="Awazu S."/>
            <person name="Azumi K."/>
            <person name="Boore J."/>
            <person name="Branno M."/>
            <person name="Chin-Bow S."/>
            <person name="DeSantis R."/>
            <person name="Doyle S."/>
            <person name="Francino P."/>
            <person name="Keys D.N."/>
            <person name="Haga S."/>
            <person name="Hayashi H."/>
            <person name="Hino K."/>
            <person name="Imai K.S."/>
            <person name="Inaba K."/>
            <person name="Kano S."/>
            <person name="Kobayashi K."/>
            <person name="Kobayashi M."/>
            <person name="Lee B.I."/>
            <person name="Makabe K.W."/>
            <person name="Manohar C."/>
            <person name="Matassi G."/>
            <person name="Medina M."/>
            <person name="Mochizuki Y."/>
            <person name="Mount S."/>
            <person name="Morishita T."/>
            <person name="Miura S."/>
            <person name="Nakayama A."/>
            <person name="Nishizaka S."/>
            <person name="Nomoto H."/>
            <person name="Ohta F."/>
            <person name="Oishi K."/>
            <person name="Rigoutsos I."/>
            <person name="Sano M."/>
            <person name="Sasaki A."/>
            <person name="Sasakura Y."/>
            <person name="Shoguchi E."/>
            <person name="Shin-i T."/>
            <person name="Spagnuolo A."/>
            <person name="Stainier D."/>
            <person name="Suzuki M.M."/>
            <person name="Tassy O."/>
            <person name="Takatori N."/>
            <person name="Tokuoka M."/>
            <person name="Yagi K."/>
            <person name="Yoshizaki F."/>
            <person name="Wada S."/>
            <person name="Zhang C."/>
            <person name="Hyatt P.D."/>
            <person name="Larimer F."/>
            <person name="Detter C."/>
            <person name="Doggett N."/>
            <person name="Glavina T."/>
            <person name="Hawkins T."/>
            <person name="Richardson P."/>
            <person name="Lucas S."/>
            <person name="Kohara Y."/>
            <person name="Levine M."/>
            <person name="Satoh N."/>
            <person name="Rokhsar D.S."/>
        </authorList>
    </citation>
    <scope>NUCLEOTIDE SEQUENCE [LARGE SCALE GENOMIC DNA]</scope>
</reference>
<dbReference type="Ensembl" id="ENSCINT00000035749.1">
    <property type="protein sequence ID" value="ENSCINP00000035330.1"/>
    <property type="gene ID" value="ENSCING00000023807.1"/>
</dbReference>
<dbReference type="HOGENOM" id="CLU_3244609_0_0_1"/>
<reference evidence="1" key="4">
    <citation type="submission" date="2025-09" db="UniProtKB">
        <authorList>
            <consortium name="Ensembl"/>
        </authorList>
    </citation>
    <scope>IDENTIFICATION</scope>
</reference>
<organism evidence="1 2">
    <name type="scientific">Ciona intestinalis</name>
    <name type="common">Transparent sea squirt</name>
    <name type="synonym">Ascidia intestinalis</name>
    <dbReference type="NCBI Taxonomy" id="7719"/>
    <lineage>
        <taxon>Eukaryota</taxon>
        <taxon>Metazoa</taxon>
        <taxon>Chordata</taxon>
        <taxon>Tunicata</taxon>
        <taxon>Ascidiacea</taxon>
        <taxon>Phlebobranchia</taxon>
        <taxon>Cionidae</taxon>
        <taxon>Ciona</taxon>
    </lineage>
</organism>
<accession>H2Y096</accession>
<dbReference type="EMBL" id="EAAA01002008">
    <property type="status" value="NOT_ANNOTATED_CDS"/>
    <property type="molecule type" value="Genomic_DNA"/>
</dbReference>
<reference evidence="1" key="2">
    <citation type="journal article" date="2008" name="Genome Biol.">
        <title>Improved genome assembly and evidence-based global gene model set for the chordate Ciona intestinalis: new insight into intron and operon populations.</title>
        <authorList>
            <person name="Satou Y."/>
            <person name="Mineta K."/>
            <person name="Ogasawara M."/>
            <person name="Sasakura Y."/>
            <person name="Shoguchi E."/>
            <person name="Ueno K."/>
            <person name="Yamada L."/>
            <person name="Matsumoto J."/>
            <person name="Wasserscheid J."/>
            <person name="Dewar K."/>
            <person name="Wiley G.B."/>
            <person name="Macmil S.L."/>
            <person name="Roe B.A."/>
            <person name="Zeller R.W."/>
            <person name="Hastings K.E."/>
            <person name="Lemaire P."/>
            <person name="Lindquist E."/>
            <person name="Endo T."/>
            <person name="Hotta K."/>
            <person name="Inaba K."/>
        </authorList>
    </citation>
    <scope>NUCLEOTIDE SEQUENCE [LARGE SCALE GENOMIC DNA]</scope>
    <source>
        <strain evidence="1">wild type</strain>
    </source>
</reference>
<proteinExistence type="predicted"/>
<reference evidence="1" key="3">
    <citation type="submission" date="2025-08" db="UniProtKB">
        <authorList>
            <consortium name="Ensembl"/>
        </authorList>
    </citation>
    <scope>IDENTIFICATION</scope>
</reference>
<keyword evidence="2" id="KW-1185">Reference proteome</keyword>
<sequence length="43" mass="5063">NFSIEPKICVRNIKNRCFSFGDEWHTKKDRKLILGICITPGRK</sequence>
<evidence type="ECO:0000313" key="2">
    <source>
        <dbReference type="Proteomes" id="UP000008144"/>
    </source>
</evidence>